<dbReference type="PANTHER" id="PTHR11360:SF177">
    <property type="entry name" value="RIBOFLAVIN TRANSPORTER MCH5"/>
    <property type="match status" value="1"/>
</dbReference>
<evidence type="ECO:0000256" key="2">
    <source>
        <dbReference type="ARBA" id="ARBA00006727"/>
    </source>
</evidence>
<feature type="non-terminal residue" evidence="6">
    <location>
        <position position="495"/>
    </location>
</feature>
<accession>A0A3E2HPJ7</accession>
<keyword evidence="4" id="KW-1133">Transmembrane helix</keyword>
<dbReference type="SUPFAM" id="SSF103473">
    <property type="entry name" value="MFS general substrate transporter"/>
    <property type="match status" value="1"/>
</dbReference>
<comment type="similarity">
    <text evidence="2">Belongs to the major facilitator superfamily. Monocarboxylate porter (TC 2.A.1.13) family.</text>
</comment>
<feature type="non-terminal residue" evidence="6">
    <location>
        <position position="1"/>
    </location>
</feature>
<evidence type="ECO:0000256" key="4">
    <source>
        <dbReference type="SAM" id="Phobius"/>
    </source>
</evidence>
<dbReference type="InterPro" id="IPR050327">
    <property type="entry name" value="Proton-linked_MCT"/>
</dbReference>
<organism evidence="6 7">
    <name type="scientific">Scytalidium lignicola</name>
    <name type="common">Hyphomycete</name>
    <dbReference type="NCBI Taxonomy" id="5539"/>
    <lineage>
        <taxon>Eukaryota</taxon>
        <taxon>Fungi</taxon>
        <taxon>Dikarya</taxon>
        <taxon>Ascomycota</taxon>
        <taxon>Pezizomycotina</taxon>
        <taxon>Leotiomycetes</taxon>
        <taxon>Leotiomycetes incertae sedis</taxon>
        <taxon>Scytalidium</taxon>
    </lineage>
</organism>
<evidence type="ECO:0000259" key="5">
    <source>
        <dbReference type="PROSITE" id="PS50850"/>
    </source>
</evidence>
<dbReference type="InterPro" id="IPR011701">
    <property type="entry name" value="MFS"/>
</dbReference>
<gene>
    <name evidence="6" type="ORF">B7463_g1073</name>
</gene>
<comment type="caution">
    <text evidence="6">The sequence shown here is derived from an EMBL/GenBank/DDBJ whole genome shotgun (WGS) entry which is preliminary data.</text>
</comment>
<dbReference type="Pfam" id="PF07690">
    <property type="entry name" value="MFS_1"/>
    <property type="match status" value="1"/>
</dbReference>
<feature type="transmembrane region" description="Helical" evidence="4">
    <location>
        <begin position="153"/>
        <end position="180"/>
    </location>
</feature>
<sequence length="495" mass="53681">MSAGSRDSGLQSDSHRVSNITGNASQPSSKGSLSDYAVDEESTIPQAEEKAVGLSYNQVGSGKPTSYALEQPAILELSVQMDEKLDQNPAESPLTPESPFSSDTLLVEDGHTYPEGGLQAWLVVIGSWCGMMTSIGIANTLGSYQAYISTHQLAAYDAGVIGWIFSVYSFLTFACGVYIGPIFDVYGPRWLILSGKYYQFLLVFGVFGVGTSLLFTPCIAAVGHYFHRRRGTATGIAAGGGAMGGIVFPLMLQSLIPRVGWTWSTRIIGFIFIFLCAMANLLVRSRLPPTKSSPHPDLRILRDPAFAWTVLGVWFIEWGLFIPLTYLTSYALKEGFAQDLSYQILPILNAGSVFGRWLPGYYADKIGRYNTAIIAVLFTIFLIFAIWLPFGDIKGALILFSLLYGFASGSNISLTPVCVGQLCDTQDYGRYYATCYTIVSLGCLTGIPIAGQILVADGGKYWGLILWTGLCYVGSVIAFGVVRVLKGGWGLTVKY</sequence>
<feature type="transmembrane region" description="Helical" evidence="4">
    <location>
        <begin position="396"/>
        <end position="419"/>
    </location>
</feature>
<feature type="transmembrane region" description="Helical" evidence="4">
    <location>
        <begin position="304"/>
        <end position="328"/>
    </location>
</feature>
<dbReference type="PANTHER" id="PTHR11360">
    <property type="entry name" value="MONOCARBOXYLATE TRANSPORTER"/>
    <property type="match status" value="1"/>
</dbReference>
<keyword evidence="4" id="KW-0812">Transmembrane</keyword>
<keyword evidence="7" id="KW-1185">Reference proteome</keyword>
<feature type="domain" description="Major facilitator superfamily (MFS) profile" evidence="5">
    <location>
        <begin position="305"/>
        <end position="495"/>
    </location>
</feature>
<reference evidence="6 7" key="1">
    <citation type="submission" date="2018-05" db="EMBL/GenBank/DDBJ databases">
        <title>Draft genome sequence of Scytalidium lignicola DSM 105466, a ubiquitous saprotrophic fungus.</title>
        <authorList>
            <person name="Buettner E."/>
            <person name="Gebauer A.M."/>
            <person name="Hofrichter M."/>
            <person name="Liers C."/>
            <person name="Kellner H."/>
        </authorList>
    </citation>
    <scope>NUCLEOTIDE SEQUENCE [LARGE SCALE GENOMIC DNA]</scope>
    <source>
        <strain evidence="6 7">DSM 105466</strain>
    </source>
</reference>
<dbReference type="Gene3D" id="1.20.1250.20">
    <property type="entry name" value="MFS general substrate transporter like domains"/>
    <property type="match status" value="1"/>
</dbReference>
<feature type="transmembrane region" description="Helical" evidence="4">
    <location>
        <begin position="371"/>
        <end position="390"/>
    </location>
</feature>
<dbReference type="Proteomes" id="UP000258309">
    <property type="component" value="Unassembled WGS sequence"/>
</dbReference>
<dbReference type="OrthoDB" id="410267at2759"/>
<feature type="transmembrane region" description="Helical" evidence="4">
    <location>
        <begin position="200"/>
        <end position="226"/>
    </location>
</feature>
<dbReference type="GO" id="GO:0016020">
    <property type="term" value="C:membrane"/>
    <property type="evidence" value="ECO:0007669"/>
    <property type="project" value="UniProtKB-SubCell"/>
</dbReference>
<name>A0A3E2HPJ7_SCYLI</name>
<protein>
    <recommendedName>
        <fullName evidence="5">Major facilitator superfamily (MFS) profile domain-containing protein</fullName>
    </recommendedName>
</protein>
<keyword evidence="4" id="KW-0472">Membrane</keyword>
<dbReference type="AlphaFoldDB" id="A0A3E2HPJ7"/>
<feature type="transmembrane region" description="Helical" evidence="4">
    <location>
        <begin position="461"/>
        <end position="485"/>
    </location>
</feature>
<proteinExistence type="inferred from homology"/>
<feature type="transmembrane region" description="Helical" evidence="4">
    <location>
        <begin position="120"/>
        <end position="141"/>
    </location>
</feature>
<dbReference type="PROSITE" id="PS50850">
    <property type="entry name" value="MFS"/>
    <property type="match status" value="1"/>
</dbReference>
<feature type="compositionally biased region" description="Polar residues" evidence="3">
    <location>
        <begin position="8"/>
        <end position="32"/>
    </location>
</feature>
<evidence type="ECO:0000256" key="3">
    <source>
        <dbReference type="SAM" id="MobiDB-lite"/>
    </source>
</evidence>
<dbReference type="InterPro" id="IPR020846">
    <property type="entry name" value="MFS_dom"/>
</dbReference>
<dbReference type="OMA" id="TFFCGVQ"/>
<evidence type="ECO:0000313" key="7">
    <source>
        <dbReference type="Proteomes" id="UP000258309"/>
    </source>
</evidence>
<dbReference type="GO" id="GO:0022857">
    <property type="term" value="F:transmembrane transporter activity"/>
    <property type="evidence" value="ECO:0007669"/>
    <property type="project" value="InterPro"/>
</dbReference>
<feature type="transmembrane region" description="Helical" evidence="4">
    <location>
        <begin position="233"/>
        <end position="251"/>
    </location>
</feature>
<feature type="transmembrane region" description="Helical" evidence="4">
    <location>
        <begin position="431"/>
        <end position="455"/>
    </location>
</feature>
<comment type="subcellular location">
    <subcellularLocation>
        <location evidence="1">Membrane</location>
        <topology evidence="1">Multi-pass membrane protein</topology>
    </subcellularLocation>
</comment>
<evidence type="ECO:0000256" key="1">
    <source>
        <dbReference type="ARBA" id="ARBA00004141"/>
    </source>
</evidence>
<feature type="region of interest" description="Disordered" evidence="3">
    <location>
        <begin position="1"/>
        <end position="51"/>
    </location>
</feature>
<feature type="transmembrane region" description="Helical" evidence="4">
    <location>
        <begin position="340"/>
        <end position="359"/>
    </location>
</feature>
<dbReference type="EMBL" id="NCSJ02000010">
    <property type="protein sequence ID" value="RFU35277.1"/>
    <property type="molecule type" value="Genomic_DNA"/>
</dbReference>
<evidence type="ECO:0000313" key="6">
    <source>
        <dbReference type="EMBL" id="RFU35277.1"/>
    </source>
</evidence>
<feature type="transmembrane region" description="Helical" evidence="4">
    <location>
        <begin position="263"/>
        <end position="283"/>
    </location>
</feature>
<dbReference type="InterPro" id="IPR036259">
    <property type="entry name" value="MFS_trans_sf"/>
</dbReference>